<dbReference type="AlphaFoldDB" id="A0ABD5PXT2"/>
<dbReference type="GeneID" id="73045636"/>
<gene>
    <name evidence="2" type="ORF">ACFO9K_03470</name>
</gene>
<evidence type="ECO:0000313" key="2">
    <source>
        <dbReference type="EMBL" id="MFC4823316.1"/>
    </source>
</evidence>
<keyword evidence="3" id="KW-1185">Reference proteome</keyword>
<dbReference type="EMBL" id="JBHSHT010000001">
    <property type="protein sequence ID" value="MFC4823316.1"/>
    <property type="molecule type" value="Genomic_DNA"/>
</dbReference>
<proteinExistence type="predicted"/>
<feature type="transmembrane region" description="Helical" evidence="1">
    <location>
        <begin position="120"/>
        <end position="142"/>
    </location>
</feature>
<keyword evidence="1" id="KW-0812">Transmembrane</keyword>
<comment type="caution">
    <text evidence="2">The sequence shown here is derived from an EMBL/GenBank/DDBJ whole genome shotgun (WGS) entry which is preliminary data.</text>
</comment>
<sequence length="166" mass="17183">MKGIQLGRKGWTVRTLFGVGGSLIAFVNDPIGFLRSELAPMVVGGILDMFTPIIDGILFLFVGSEVGYPGYPPSAGKTYGVTDVLPLVVDIALSPVLALLRMGVGGLININQAVVPSGTPFAALVVYALLVAETVILAELAIRGLRALLDSIPIGSGIETFLFGGG</sequence>
<feature type="transmembrane region" description="Helical" evidence="1">
    <location>
        <begin position="84"/>
        <end position="108"/>
    </location>
</feature>
<keyword evidence="1" id="KW-1133">Transmembrane helix</keyword>
<protein>
    <submittedName>
        <fullName evidence="2">Uncharacterized protein</fullName>
    </submittedName>
</protein>
<evidence type="ECO:0000256" key="1">
    <source>
        <dbReference type="SAM" id="Phobius"/>
    </source>
</evidence>
<reference evidence="2 3" key="1">
    <citation type="journal article" date="2019" name="Int. J. Syst. Evol. Microbiol.">
        <title>The Global Catalogue of Microorganisms (GCM) 10K type strain sequencing project: providing services to taxonomists for standard genome sequencing and annotation.</title>
        <authorList>
            <consortium name="The Broad Institute Genomics Platform"/>
            <consortium name="The Broad Institute Genome Sequencing Center for Infectious Disease"/>
            <person name="Wu L."/>
            <person name="Ma J."/>
        </authorList>
    </citation>
    <scope>NUCLEOTIDE SEQUENCE [LARGE SCALE GENOMIC DNA]</scope>
    <source>
        <strain evidence="2 3">XZYJ18</strain>
    </source>
</reference>
<accession>A0ABD5PXT2</accession>
<dbReference type="Proteomes" id="UP001595945">
    <property type="component" value="Unassembled WGS sequence"/>
</dbReference>
<organism evidence="2 3">
    <name type="scientific">Halorussus aquaticus</name>
    <dbReference type="NCBI Taxonomy" id="2953748"/>
    <lineage>
        <taxon>Archaea</taxon>
        <taxon>Methanobacteriati</taxon>
        <taxon>Methanobacteriota</taxon>
        <taxon>Stenosarchaea group</taxon>
        <taxon>Halobacteria</taxon>
        <taxon>Halobacteriales</taxon>
        <taxon>Haladaptataceae</taxon>
        <taxon>Halorussus</taxon>
    </lineage>
</organism>
<feature type="transmembrane region" description="Helical" evidence="1">
    <location>
        <begin position="12"/>
        <end position="33"/>
    </location>
</feature>
<evidence type="ECO:0000313" key="3">
    <source>
        <dbReference type="Proteomes" id="UP001595945"/>
    </source>
</evidence>
<name>A0ABD5PXT2_9EURY</name>
<dbReference type="RefSeq" id="WP_254267203.1">
    <property type="nucleotide sequence ID" value="NZ_CP100400.1"/>
</dbReference>
<feature type="transmembrane region" description="Helical" evidence="1">
    <location>
        <begin position="39"/>
        <end position="63"/>
    </location>
</feature>
<keyword evidence="1" id="KW-0472">Membrane</keyword>